<evidence type="ECO:0000313" key="7">
    <source>
        <dbReference type="EMBL" id="PUB11319.1"/>
    </source>
</evidence>
<comment type="subcellular location">
    <subcellularLocation>
        <location evidence="1">Membrane</location>
        <topology evidence="1">Multi-pass membrane protein</topology>
    </subcellularLocation>
</comment>
<dbReference type="AlphaFoldDB" id="A0A2T6K977"/>
<feature type="transmembrane region" description="Helical" evidence="6">
    <location>
        <begin position="77"/>
        <end position="100"/>
    </location>
</feature>
<feature type="transmembrane region" description="Helical" evidence="6">
    <location>
        <begin position="273"/>
        <end position="294"/>
    </location>
</feature>
<sequence>MLHDPPTTSAPEKRSDAARLQTGALVIIAFAVVLFLLVQARFVLISLATAIILFSLTSDVINFIARRRIGPFHVPNRLASIAALLLIALALITLTSILLAQVNTVLVTTLSYTERAPSAVASLFSWLGSDSQMAILNALQSIDVSSYVRTAASQATNITQGTVLVILFVGFLFAERIWFQTKLKNFVADDVQAERVGKIIQSIIHRVNYYLLVKTVISAITGAMVYVLARSFGLELATAIGIITFVLNFIPNIGSIVATGLIALVAHVQIGDATITLFIFVVAGIIQFINGSVIDPMLMGRALRLSSFGIILSLAFWGAVWGIPGMFLSVPIMVMLLVVCSHVPQLRPFAILLSREGLPESEKMLEQPIDRDLFGNEGR</sequence>
<dbReference type="Proteomes" id="UP000244523">
    <property type="component" value="Unassembled WGS sequence"/>
</dbReference>
<evidence type="ECO:0000256" key="3">
    <source>
        <dbReference type="ARBA" id="ARBA00022692"/>
    </source>
</evidence>
<feature type="transmembrane region" description="Helical" evidence="6">
    <location>
        <begin position="20"/>
        <end position="38"/>
    </location>
</feature>
<reference evidence="7 8" key="1">
    <citation type="submission" date="2018-04" db="EMBL/GenBank/DDBJ databases">
        <title>Genomic Encyclopedia of Archaeal and Bacterial Type Strains, Phase II (KMG-II): from individual species to whole genera.</title>
        <authorList>
            <person name="Goeker M."/>
        </authorList>
    </citation>
    <scope>NUCLEOTIDE SEQUENCE [LARGE SCALE GENOMIC DNA]</scope>
    <source>
        <strain evidence="7 8">DSM 29955</strain>
    </source>
</reference>
<dbReference type="PANTHER" id="PTHR21716">
    <property type="entry name" value="TRANSMEMBRANE PROTEIN"/>
    <property type="match status" value="1"/>
</dbReference>
<keyword evidence="8" id="KW-1185">Reference proteome</keyword>
<dbReference type="GO" id="GO:0016020">
    <property type="term" value="C:membrane"/>
    <property type="evidence" value="ECO:0007669"/>
    <property type="project" value="UniProtKB-SubCell"/>
</dbReference>
<dbReference type="EMBL" id="QBUD01000014">
    <property type="protein sequence ID" value="PUB11319.1"/>
    <property type="molecule type" value="Genomic_DNA"/>
</dbReference>
<dbReference type="PANTHER" id="PTHR21716:SF64">
    <property type="entry name" value="AI-2 TRANSPORT PROTEIN TQSA"/>
    <property type="match status" value="1"/>
</dbReference>
<evidence type="ECO:0000256" key="1">
    <source>
        <dbReference type="ARBA" id="ARBA00004141"/>
    </source>
</evidence>
<dbReference type="OrthoDB" id="9799225at2"/>
<feature type="transmembrane region" description="Helical" evidence="6">
    <location>
        <begin position="207"/>
        <end position="228"/>
    </location>
</feature>
<organism evidence="7 8">
    <name type="scientific">Yoonia sediminilitoris</name>
    <dbReference type="NCBI Taxonomy" id="1286148"/>
    <lineage>
        <taxon>Bacteria</taxon>
        <taxon>Pseudomonadati</taxon>
        <taxon>Pseudomonadota</taxon>
        <taxon>Alphaproteobacteria</taxon>
        <taxon>Rhodobacterales</taxon>
        <taxon>Paracoccaceae</taxon>
        <taxon>Yoonia</taxon>
    </lineage>
</organism>
<gene>
    <name evidence="7" type="ORF">C8N45_11493</name>
</gene>
<keyword evidence="4 6" id="KW-1133">Transmembrane helix</keyword>
<protein>
    <submittedName>
        <fullName evidence="7">Putative PurR-regulated permease PerM</fullName>
    </submittedName>
</protein>
<evidence type="ECO:0000256" key="6">
    <source>
        <dbReference type="SAM" id="Phobius"/>
    </source>
</evidence>
<comment type="similarity">
    <text evidence="2">Belongs to the autoinducer-2 exporter (AI-2E) (TC 2.A.86) family.</text>
</comment>
<name>A0A2T6K977_9RHOB</name>
<dbReference type="GO" id="GO:0055085">
    <property type="term" value="P:transmembrane transport"/>
    <property type="evidence" value="ECO:0007669"/>
    <property type="project" value="TreeGrafter"/>
</dbReference>
<evidence type="ECO:0000313" key="8">
    <source>
        <dbReference type="Proteomes" id="UP000244523"/>
    </source>
</evidence>
<feature type="transmembrane region" description="Helical" evidence="6">
    <location>
        <begin position="155"/>
        <end position="174"/>
    </location>
</feature>
<evidence type="ECO:0000256" key="4">
    <source>
        <dbReference type="ARBA" id="ARBA00022989"/>
    </source>
</evidence>
<keyword evidence="5 6" id="KW-0472">Membrane</keyword>
<dbReference type="RefSeq" id="WP_108388005.1">
    <property type="nucleotide sequence ID" value="NZ_QBUD01000014.1"/>
</dbReference>
<evidence type="ECO:0000256" key="5">
    <source>
        <dbReference type="ARBA" id="ARBA00023136"/>
    </source>
</evidence>
<keyword evidence="3 6" id="KW-0812">Transmembrane</keyword>
<feature type="transmembrane region" description="Helical" evidence="6">
    <location>
        <begin position="240"/>
        <end position="266"/>
    </location>
</feature>
<dbReference type="InterPro" id="IPR002549">
    <property type="entry name" value="AI-2E-like"/>
</dbReference>
<proteinExistence type="inferred from homology"/>
<accession>A0A2T6K977</accession>
<feature type="transmembrane region" description="Helical" evidence="6">
    <location>
        <begin position="314"/>
        <end position="339"/>
    </location>
</feature>
<comment type="caution">
    <text evidence="7">The sequence shown here is derived from an EMBL/GenBank/DDBJ whole genome shotgun (WGS) entry which is preliminary data.</text>
</comment>
<feature type="transmembrane region" description="Helical" evidence="6">
    <location>
        <begin position="44"/>
        <end position="65"/>
    </location>
</feature>
<evidence type="ECO:0000256" key="2">
    <source>
        <dbReference type="ARBA" id="ARBA00009773"/>
    </source>
</evidence>
<dbReference type="Pfam" id="PF01594">
    <property type="entry name" value="AI-2E_transport"/>
    <property type="match status" value="1"/>
</dbReference>